<dbReference type="InterPro" id="IPR003356">
    <property type="entry name" value="DNA_methylase_A-5"/>
</dbReference>
<dbReference type="RefSeq" id="WP_236546455.1">
    <property type="nucleotide sequence ID" value="NZ_JARTLI010000037.1"/>
</dbReference>
<dbReference type="Proteomes" id="UP001213979">
    <property type="component" value="Unassembled WGS sequence"/>
</dbReference>
<keyword evidence="3" id="KW-0808">Transferase</keyword>
<dbReference type="GO" id="GO:0008168">
    <property type="term" value="F:methyltransferase activity"/>
    <property type="evidence" value="ECO:0007669"/>
    <property type="project" value="UniProtKB-KW"/>
</dbReference>
<sequence length="42" mass="4692">MENDLLEAIVALSDQLFYNTGISTYISVVKKLRGKNVEGKFS</sequence>
<evidence type="ECO:0000313" key="3">
    <source>
        <dbReference type="EMBL" id="MED5052973.1"/>
    </source>
</evidence>
<keyword evidence="3" id="KW-0489">Methyltransferase</keyword>
<organism evidence="3 5">
    <name type="scientific">Anoxybacteroides rupiense</name>
    <dbReference type="NCBI Taxonomy" id="311460"/>
    <lineage>
        <taxon>Bacteria</taxon>
        <taxon>Bacillati</taxon>
        <taxon>Bacillota</taxon>
        <taxon>Bacilli</taxon>
        <taxon>Bacillales</taxon>
        <taxon>Anoxybacillaceae</taxon>
        <taxon>Anoxybacteroides</taxon>
    </lineage>
</organism>
<dbReference type="SUPFAM" id="SSF53335">
    <property type="entry name" value="S-adenosyl-L-methionine-dependent methyltransferases"/>
    <property type="match status" value="1"/>
</dbReference>
<accession>A0ABD5IXM8</accession>
<name>A0ABD5IXM8_9BACL</name>
<dbReference type="GO" id="GO:0032259">
    <property type="term" value="P:methylation"/>
    <property type="evidence" value="ECO:0007669"/>
    <property type="project" value="UniProtKB-KW"/>
</dbReference>
<dbReference type="InterPro" id="IPR029063">
    <property type="entry name" value="SAM-dependent_MTases_sf"/>
</dbReference>
<dbReference type="EMBL" id="JARTLI010000037">
    <property type="protein sequence ID" value="MED5052973.1"/>
    <property type="molecule type" value="Genomic_DNA"/>
</dbReference>
<evidence type="ECO:0000259" key="1">
    <source>
        <dbReference type="Pfam" id="PF02384"/>
    </source>
</evidence>
<dbReference type="Gene3D" id="3.40.50.150">
    <property type="entry name" value="Vaccinia Virus protein VP39"/>
    <property type="match status" value="1"/>
</dbReference>
<evidence type="ECO:0000313" key="4">
    <source>
        <dbReference type="Proteomes" id="UP001213979"/>
    </source>
</evidence>
<evidence type="ECO:0000313" key="2">
    <source>
        <dbReference type="EMBL" id="MDE8565758.1"/>
    </source>
</evidence>
<dbReference type="Pfam" id="PF02384">
    <property type="entry name" value="N6_Mtase"/>
    <property type="match status" value="1"/>
</dbReference>
<evidence type="ECO:0000313" key="5">
    <source>
        <dbReference type="Proteomes" id="UP001339962"/>
    </source>
</evidence>
<gene>
    <name evidence="3" type="ORF">P9850_14280</name>
    <name evidence="2" type="ORF">PNH38_18170</name>
</gene>
<reference evidence="2 4" key="1">
    <citation type="submission" date="2023-01" db="EMBL/GenBank/DDBJ databases">
        <title>Genome-based reclassification of Anoxybacillus geothermalis as a later heterotypic synonym of Anoxybacillus rupiensis.</title>
        <authorList>
            <person name="Inan Bektas K."/>
            <person name="Canakci S."/>
            <person name="Belduz A.A."/>
            <person name="Guler H.H."/>
        </authorList>
    </citation>
    <scope>NUCLEOTIDE SEQUENCE [LARGE SCALE GENOMIC DNA]</scope>
    <source>
        <strain evidence="2 4">DSM 17127</strain>
    </source>
</reference>
<dbReference type="EMBL" id="JAQOTG010000042">
    <property type="protein sequence ID" value="MDE8565758.1"/>
    <property type="molecule type" value="Genomic_DNA"/>
</dbReference>
<dbReference type="Proteomes" id="UP001339962">
    <property type="component" value="Unassembled WGS sequence"/>
</dbReference>
<keyword evidence="4" id="KW-1185">Reference proteome</keyword>
<dbReference type="AlphaFoldDB" id="A0ABD5IXM8"/>
<reference evidence="3 5" key="2">
    <citation type="submission" date="2023-03" db="EMBL/GenBank/DDBJ databases">
        <title>Bacillus Genome Sequencing.</title>
        <authorList>
            <person name="Dunlap C."/>
        </authorList>
    </citation>
    <scope>NUCLEOTIDE SEQUENCE [LARGE SCALE GENOMIC DNA]</scope>
    <source>
        <strain evidence="3 5">NRS-38</strain>
    </source>
</reference>
<comment type="caution">
    <text evidence="3">The sequence shown here is derived from an EMBL/GenBank/DDBJ whole genome shotgun (WGS) entry which is preliminary data.</text>
</comment>
<proteinExistence type="predicted"/>
<feature type="domain" description="DNA methylase adenine-specific" evidence="1">
    <location>
        <begin position="1"/>
        <end position="33"/>
    </location>
</feature>
<protein>
    <submittedName>
        <fullName evidence="3">N-6 DNA methylase</fullName>
    </submittedName>
</protein>